<gene>
    <name evidence="1" type="ORF">LBBP_04022</name>
</gene>
<name>A0A0S2IX29_LEPBO</name>
<evidence type="ECO:0000313" key="2">
    <source>
        <dbReference type="Proteomes" id="UP000058857"/>
    </source>
</evidence>
<dbReference type="PATRIC" id="fig|280505.15.peg.3915"/>
<reference evidence="1 2" key="1">
    <citation type="journal article" date="2015" name="PLoS Negl. Trop. Dis.">
        <title>Distribution of Plasmids in Distinct Leptospira Pathogenic Species.</title>
        <authorList>
            <person name="Wang Y."/>
            <person name="Zhuang X."/>
            <person name="Zhong Y."/>
            <person name="Zhang C."/>
            <person name="Zhang Y."/>
            <person name="Zeng L."/>
            <person name="Zhu Y."/>
            <person name="He P."/>
            <person name="Dong K."/>
            <person name="Pal U."/>
            <person name="Guo X."/>
            <person name="Qin J."/>
        </authorList>
    </citation>
    <scope>NUCLEOTIDE SEQUENCE [LARGE SCALE GENOMIC DNA]</scope>
    <source>
        <strain evidence="1 2">56604</strain>
    </source>
</reference>
<dbReference type="Proteomes" id="UP000058857">
    <property type="component" value="Chromosome 1"/>
</dbReference>
<evidence type="ECO:0000313" key="1">
    <source>
        <dbReference type="EMBL" id="ALO28171.1"/>
    </source>
</evidence>
<organism evidence="1">
    <name type="scientific">Leptospira borgpetersenii serovar Ballum</name>
    <dbReference type="NCBI Taxonomy" id="280505"/>
    <lineage>
        <taxon>Bacteria</taxon>
        <taxon>Pseudomonadati</taxon>
        <taxon>Spirochaetota</taxon>
        <taxon>Spirochaetia</taxon>
        <taxon>Leptospirales</taxon>
        <taxon>Leptospiraceae</taxon>
        <taxon>Leptospira</taxon>
    </lineage>
</organism>
<dbReference type="AlphaFoldDB" id="A0A0S2IX29"/>
<protein>
    <submittedName>
        <fullName evidence="1">Uncharacterized protein</fullName>
    </submittedName>
</protein>
<dbReference type="EMBL" id="CP012029">
    <property type="protein sequence ID" value="ALO28171.1"/>
    <property type="molecule type" value="Genomic_DNA"/>
</dbReference>
<sequence>MNVEDSYLKIDYQRLFISRVIEIRIPILSVKNFSKGCFQKRSLLLIEPWL</sequence>
<proteinExistence type="predicted"/>
<accession>A0A0S2IX29</accession>